<dbReference type="Pfam" id="PF00702">
    <property type="entry name" value="Hydrolase"/>
    <property type="match status" value="1"/>
</dbReference>
<accession>A0A1Y1MI01</accession>
<proteinExistence type="predicted"/>
<keyword evidence="3" id="KW-1185">Reference proteome</keyword>
<dbReference type="FunCoup" id="A0A1Y1MI01">
    <property type="interactions" value="484"/>
</dbReference>
<gene>
    <name evidence="2" type="ORF">PPYR_10894</name>
</gene>
<dbReference type="SUPFAM" id="SSF56784">
    <property type="entry name" value="HAD-like"/>
    <property type="match status" value="1"/>
</dbReference>
<reference evidence="1" key="1">
    <citation type="journal article" date="2016" name="Sci. Rep.">
        <title>Molecular characterization of firefly nuptial gifts: a multi-omics approach sheds light on postcopulatory sexual selection.</title>
        <authorList>
            <person name="Al-Wathiqui N."/>
            <person name="Fallon T.R."/>
            <person name="South A."/>
            <person name="Weng J.K."/>
            <person name="Lewis S.M."/>
        </authorList>
    </citation>
    <scope>NUCLEOTIDE SEQUENCE</scope>
</reference>
<dbReference type="PANTHER" id="PTHR46191:SF2">
    <property type="entry name" value="HALOACID DEHALOGENASE-LIKE HYDROLASE DOMAIN-CONTAINING PROTEIN 3"/>
    <property type="match status" value="1"/>
</dbReference>
<evidence type="ECO:0000313" key="2">
    <source>
        <dbReference type="EMBL" id="KAB0796833.1"/>
    </source>
</evidence>
<sequence length="249" mass="28749">MRHIHKLKLITFDITDTLLSFRKAPGQYYADIATKYDIKCDGIELSKNFRTHFKDMTKTHPNYGLTTGLGWERWWKELITKTFKQSDPTIDFQKLDTISANLINDYKTFMCWKHCKGALDLLSYLKHKGFTLGVISNFDPRLDETLENAHLRHYFKFIVSSYNVGVEKPHSEIFEAAMKCSNIKSLSSDECLHVGDSYLLDYEGARNAGWNAALIDTKNQYGNVDYTFLSLFELHQYVAKGDKILAETS</sequence>
<dbReference type="SFLD" id="SFLDG01129">
    <property type="entry name" value="C1.5:_HAD__Beta-PGM__Phosphata"/>
    <property type="match status" value="1"/>
</dbReference>
<organism evidence="1">
    <name type="scientific">Photinus pyralis</name>
    <name type="common">Common eastern firefly</name>
    <name type="synonym">Lampyris pyralis</name>
    <dbReference type="NCBI Taxonomy" id="7054"/>
    <lineage>
        <taxon>Eukaryota</taxon>
        <taxon>Metazoa</taxon>
        <taxon>Ecdysozoa</taxon>
        <taxon>Arthropoda</taxon>
        <taxon>Hexapoda</taxon>
        <taxon>Insecta</taxon>
        <taxon>Pterygota</taxon>
        <taxon>Neoptera</taxon>
        <taxon>Endopterygota</taxon>
        <taxon>Coleoptera</taxon>
        <taxon>Polyphaga</taxon>
        <taxon>Elateriformia</taxon>
        <taxon>Elateroidea</taxon>
        <taxon>Lampyridae</taxon>
        <taxon>Lampyrinae</taxon>
        <taxon>Photinus</taxon>
    </lineage>
</organism>
<dbReference type="NCBIfam" id="TIGR01549">
    <property type="entry name" value="HAD-SF-IA-v1"/>
    <property type="match status" value="1"/>
</dbReference>
<dbReference type="OrthoDB" id="444127at2759"/>
<protein>
    <recommendedName>
        <fullName evidence="4">Haloacid dehalogenase-like hydrolase domain-containing protein 3</fullName>
    </recommendedName>
</protein>
<reference evidence="2 3" key="2">
    <citation type="journal article" date="2018" name="Elife">
        <title>Firefly genomes illuminate parallel origins of bioluminescence in beetles.</title>
        <authorList>
            <person name="Fallon T.R."/>
            <person name="Lower S.E."/>
            <person name="Chang C.H."/>
            <person name="Bessho-Uehara M."/>
            <person name="Martin G.J."/>
            <person name="Bewick A.J."/>
            <person name="Behringer M."/>
            <person name="Debat H.J."/>
            <person name="Wong I."/>
            <person name="Day J.C."/>
            <person name="Suvorov A."/>
            <person name="Silva C.J."/>
            <person name="Stanger-Hall K.F."/>
            <person name="Hall D.W."/>
            <person name="Schmitz R.J."/>
            <person name="Nelson D.R."/>
            <person name="Lewis S.M."/>
            <person name="Shigenobu S."/>
            <person name="Bybee S.M."/>
            <person name="Larracuente A.M."/>
            <person name="Oba Y."/>
            <person name="Weng J.K."/>
        </authorList>
    </citation>
    <scope>NUCLEOTIDE SEQUENCE [LARGE SCALE GENOMIC DNA]</scope>
    <source>
        <strain evidence="2">1611_PpyrPB1</strain>
        <tissue evidence="2">Whole body</tissue>
    </source>
</reference>
<evidence type="ECO:0000313" key="1">
    <source>
        <dbReference type="EMBL" id="JAV82917.1"/>
    </source>
</evidence>
<dbReference type="EMBL" id="GEZM01036174">
    <property type="protein sequence ID" value="JAV82917.1"/>
    <property type="molecule type" value="Transcribed_RNA"/>
</dbReference>
<dbReference type="PANTHER" id="PTHR46191">
    <property type="match status" value="1"/>
</dbReference>
<evidence type="ECO:0008006" key="4">
    <source>
        <dbReference type="Google" id="ProtNLM"/>
    </source>
</evidence>
<dbReference type="CDD" id="cd16415">
    <property type="entry name" value="HAD_dREG-2_like"/>
    <property type="match status" value="1"/>
</dbReference>
<evidence type="ECO:0000313" key="3">
    <source>
        <dbReference type="Proteomes" id="UP000327044"/>
    </source>
</evidence>
<reference evidence="2" key="3">
    <citation type="submission" date="2019-08" db="EMBL/GenBank/DDBJ databases">
        <authorList>
            <consortium name="Photinus pyralis genome working group"/>
            <person name="Fallon T.R."/>
            <person name="Sander Lower S.E."/>
            <person name="Weng J.-K."/>
        </authorList>
    </citation>
    <scope>NUCLEOTIDE SEQUENCE</scope>
    <source>
        <strain evidence="2">1611_PpyrPB1</strain>
        <tissue evidence="2">Whole body</tissue>
    </source>
</reference>
<dbReference type="Gene3D" id="3.40.50.1000">
    <property type="entry name" value="HAD superfamily/HAD-like"/>
    <property type="match status" value="1"/>
</dbReference>
<dbReference type="Gene3D" id="1.10.150.720">
    <property type="entry name" value="Haloacid dehalogenase-like hydrolase"/>
    <property type="match status" value="1"/>
</dbReference>
<dbReference type="AlphaFoldDB" id="A0A1Y1MI01"/>
<dbReference type="InterPro" id="IPR044924">
    <property type="entry name" value="HAD-SF_hydro_IA_REG-2-like_cap"/>
</dbReference>
<dbReference type="Proteomes" id="UP000327044">
    <property type="component" value="Unassembled WGS sequence"/>
</dbReference>
<dbReference type="InParanoid" id="A0A1Y1MI01"/>
<dbReference type="InterPro" id="IPR011949">
    <property type="entry name" value="HAD-SF_hydro_IA_REG-2-like"/>
</dbReference>
<dbReference type="InterPro" id="IPR036412">
    <property type="entry name" value="HAD-like_sf"/>
</dbReference>
<dbReference type="InterPro" id="IPR051828">
    <property type="entry name" value="HAD-like_hydrolase_domain"/>
</dbReference>
<dbReference type="SFLD" id="SFLDS00003">
    <property type="entry name" value="Haloacid_Dehalogenase"/>
    <property type="match status" value="1"/>
</dbReference>
<dbReference type="InterPro" id="IPR006439">
    <property type="entry name" value="HAD-SF_hydro_IA"/>
</dbReference>
<name>A0A1Y1MI01_PHOPY</name>
<dbReference type="InterPro" id="IPR023214">
    <property type="entry name" value="HAD_sf"/>
</dbReference>
<dbReference type="NCBIfam" id="TIGR02252">
    <property type="entry name" value="DREG-2"/>
    <property type="match status" value="1"/>
</dbReference>
<dbReference type="GO" id="GO:0005634">
    <property type="term" value="C:nucleus"/>
    <property type="evidence" value="ECO:0007669"/>
    <property type="project" value="TreeGrafter"/>
</dbReference>
<dbReference type="EMBL" id="VVIM01000007">
    <property type="protein sequence ID" value="KAB0796833.1"/>
    <property type="molecule type" value="Genomic_DNA"/>
</dbReference>